<organism evidence="3 4">
    <name type="scientific">Oopsacas minuta</name>
    <dbReference type="NCBI Taxonomy" id="111878"/>
    <lineage>
        <taxon>Eukaryota</taxon>
        <taxon>Metazoa</taxon>
        <taxon>Porifera</taxon>
        <taxon>Hexactinellida</taxon>
        <taxon>Hexasterophora</taxon>
        <taxon>Lyssacinosida</taxon>
        <taxon>Leucopsacidae</taxon>
        <taxon>Oopsacas</taxon>
    </lineage>
</organism>
<name>A0AAV7JZ35_9METZ</name>
<evidence type="ECO:0000313" key="3">
    <source>
        <dbReference type="EMBL" id="KAI6654239.1"/>
    </source>
</evidence>
<dbReference type="Gene3D" id="1.20.1280.50">
    <property type="match status" value="1"/>
</dbReference>
<protein>
    <submittedName>
        <fullName evidence="3">F-box only protein 7</fullName>
    </submittedName>
</protein>
<evidence type="ECO:0000256" key="1">
    <source>
        <dbReference type="SAM" id="MobiDB-lite"/>
    </source>
</evidence>
<feature type="domain" description="F-box" evidence="2">
    <location>
        <begin position="330"/>
        <end position="376"/>
    </location>
</feature>
<dbReference type="AlphaFoldDB" id="A0AAV7JZ35"/>
<accession>A0AAV7JZ35</accession>
<proteinExistence type="predicted"/>
<keyword evidence="4" id="KW-1185">Reference proteome</keyword>
<dbReference type="Gene3D" id="3.40.1000.30">
    <property type="match status" value="1"/>
</dbReference>
<reference evidence="3 4" key="1">
    <citation type="journal article" date="2023" name="BMC Biol.">
        <title>The compact genome of the sponge Oopsacas minuta (Hexactinellida) is lacking key metazoan core genes.</title>
        <authorList>
            <person name="Santini S."/>
            <person name="Schenkelaars Q."/>
            <person name="Jourda C."/>
            <person name="Duchesne M."/>
            <person name="Belahbib H."/>
            <person name="Rocher C."/>
            <person name="Selva M."/>
            <person name="Riesgo A."/>
            <person name="Vervoort M."/>
            <person name="Leys S.P."/>
            <person name="Kodjabachian L."/>
            <person name="Le Bivic A."/>
            <person name="Borchiellini C."/>
            <person name="Claverie J.M."/>
            <person name="Renard E."/>
        </authorList>
    </citation>
    <scope>NUCLEOTIDE SEQUENCE [LARGE SCALE GENOMIC DNA]</scope>
    <source>
        <strain evidence="3">SPO-2</strain>
    </source>
</reference>
<dbReference type="InterPro" id="IPR036047">
    <property type="entry name" value="F-box-like_dom_sf"/>
</dbReference>
<evidence type="ECO:0000259" key="2">
    <source>
        <dbReference type="PROSITE" id="PS50181"/>
    </source>
</evidence>
<dbReference type="PANTHER" id="PTHR15537">
    <property type="entry name" value="F-BOX ONLY PROTEIN 7"/>
    <property type="match status" value="1"/>
</dbReference>
<dbReference type="GO" id="GO:1903599">
    <property type="term" value="P:positive regulation of autophagy of mitochondrion"/>
    <property type="evidence" value="ECO:0007669"/>
    <property type="project" value="TreeGrafter"/>
</dbReference>
<dbReference type="Proteomes" id="UP001165289">
    <property type="component" value="Unassembled WGS sequence"/>
</dbReference>
<dbReference type="InterPro" id="IPR001810">
    <property type="entry name" value="F-box_dom"/>
</dbReference>
<dbReference type="Pfam" id="PF12937">
    <property type="entry name" value="F-box-like"/>
    <property type="match status" value="1"/>
</dbReference>
<dbReference type="InterPro" id="IPR047118">
    <property type="entry name" value="Fbxo7"/>
</dbReference>
<dbReference type="EMBL" id="JAKMXF010000222">
    <property type="protein sequence ID" value="KAI6654239.1"/>
    <property type="molecule type" value="Genomic_DNA"/>
</dbReference>
<comment type="caution">
    <text evidence="3">The sequence shown here is derived from an EMBL/GenBank/DDBJ whole genome shotgun (WGS) entry which is preliminary data.</text>
</comment>
<feature type="region of interest" description="Disordered" evidence="1">
    <location>
        <begin position="491"/>
        <end position="514"/>
    </location>
</feature>
<feature type="compositionally biased region" description="Basic and acidic residues" evidence="1">
    <location>
        <begin position="496"/>
        <end position="505"/>
    </location>
</feature>
<dbReference type="SUPFAM" id="SSF81383">
    <property type="entry name" value="F-box domain"/>
    <property type="match status" value="1"/>
</dbReference>
<dbReference type="GO" id="GO:0019901">
    <property type="term" value="F:protein kinase binding"/>
    <property type="evidence" value="ECO:0007669"/>
    <property type="project" value="InterPro"/>
</dbReference>
<evidence type="ECO:0000313" key="4">
    <source>
        <dbReference type="Proteomes" id="UP001165289"/>
    </source>
</evidence>
<gene>
    <name evidence="3" type="ORF">LOD99_638</name>
</gene>
<dbReference type="PROSITE" id="PS50181">
    <property type="entry name" value="FBOX"/>
    <property type="match status" value="1"/>
</dbReference>
<dbReference type="PANTHER" id="PTHR15537:SF2">
    <property type="entry name" value="F-BOX ONLY PROTEIN 7"/>
    <property type="match status" value="1"/>
</dbReference>
<sequence length="514" mass="57730">MKLRIKYNQSSFYISDVLPSTRFDQLKAIVSDRLTQEGLFLTDFDISLNGKTPLNPVEPSMCISDLGIVSGDAIKILTQVPTRTFDTSKDAMSTPCGFSYDVIREEMCNMGFNKYQIEFAIVNFPPGIVPNTSDLVNIILSNQELEGKMDVGRCEKPRINEREVECENINLQTMQAPPSNQPKPILAVNDTSINIEQFMADMCPSNSHQSLCIFLHLLMLKHNFRSVRPLTLPADSSNQIDTIKLEYKHEKLLPDTSIFVILVSVSPNLTNITICLDTAFTVSHTLMLSAFIDYHSADIFISPRRLTYELTRKLVSPLLKQIQELSGNKPAGLDRLCPELLLRILGFLDLHSLVSVSLVNHNINEMSHFPNIWRSLLTRDFPDVYVHGVMDYQRKYKQVYSEEKRAQKARKEREFILENDPVPSVYPPHGQFLPAPLHGPGHNPLIIGGSHDLDPFSGPGLPFSAPNNPLGGIRGGIRPRFDPVGPIPGMFPNPGREPRWGKEPPDGNIFGPYL</sequence>